<evidence type="ECO:0000256" key="2">
    <source>
        <dbReference type="SAM" id="SignalP"/>
    </source>
</evidence>
<feature type="signal peptide" evidence="2">
    <location>
        <begin position="1"/>
        <end position="15"/>
    </location>
</feature>
<organism evidence="3 4">
    <name type="scientific">Pseudooceanicola atlanticus</name>
    <dbReference type="NCBI Taxonomy" id="1461694"/>
    <lineage>
        <taxon>Bacteria</taxon>
        <taxon>Pseudomonadati</taxon>
        <taxon>Pseudomonadota</taxon>
        <taxon>Alphaproteobacteria</taxon>
        <taxon>Rhodobacterales</taxon>
        <taxon>Paracoccaceae</taxon>
        <taxon>Pseudooceanicola</taxon>
    </lineage>
</organism>
<comment type="caution">
    <text evidence="3">The sequence shown here is derived from an EMBL/GenBank/DDBJ whole genome shotgun (WGS) entry which is preliminary data.</text>
</comment>
<dbReference type="Proteomes" id="UP000030004">
    <property type="component" value="Unassembled WGS sequence"/>
</dbReference>
<gene>
    <name evidence="3" type="ORF">ATO9_17390</name>
</gene>
<evidence type="ECO:0000313" key="4">
    <source>
        <dbReference type="Proteomes" id="UP000030004"/>
    </source>
</evidence>
<dbReference type="EMBL" id="AQQX01000009">
    <property type="protein sequence ID" value="KGM47613.1"/>
    <property type="molecule type" value="Genomic_DNA"/>
</dbReference>
<name>A0A0A0EBV3_9RHOB</name>
<keyword evidence="2" id="KW-0732">Signal</keyword>
<dbReference type="PROSITE" id="PS51257">
    <property type="entry name" value="PROKAR_LIPOPROTEIN"/>
    <property type="match status" value="1"/>
</dbReference>
<evidence type="ECO:0000313" key="3">
    <source>
        <dbReference type="EMBL" id="KGM47613.1"/>
    </source>
</evidence>
<feature type="compositionally biased region" description="Low complexity" evidence="1">
    <location>
        <begin position="144"/>
        <end position="166"/>
    </location>
</feature>
<dbReference type="OrthoDB" id="7865311at2"/>
<dbReference type="eggNOG" id="ENOG5030K7S">
    <property type="taxonomic scope" value="Bacteria"/>
</dbReference>
<dbReference type="AlphaFoldDB" id="A0A0A0EBV3"/>
<sequence length="351" mass="37417">MMPRLSLLLICFTLAACQGPLGNVEKLSDQDLEVSAGAADAVAEGGAPAMRDEERAVAEDVSEEVQTQERRGLFGFLRRAAEAEPAAATDDTGAEVELAAAAPDAAAQATTQDADQPETAATPEPEKRRGFLGGLFGGNRDETPAPTETAEATTPDATEEAATPEPQKAGFSLFGLGNNRDRRSPPSGPETDIVPGSVMAFGKVGRLCDVSPREVGREVAQYPERRAKYALIDSAPDASTARSFYISGFDDGCLRQITGALVLFGDVEMHEQIRYGAAAGEQPESLVDKAYNKVKRLICRVGSNKPCGNRMRSLQRDTVFVTVYESFGGSGRWADMLLHDGKVEAIALHHD</sequence>
<feature type="chain" id="PRO_5012158469" evidence="2">
    <location>
        <begin position="16"/>
        <end position="351"/>
    </location>
</feature>
<protein>
    <submittedName>
        <fullName evidence="3">Uncharacterized protein</fullName>
    </submittedName>
</protein>
<keyword evidence="4" id="KW-1185">Reference proteome</keyword>
<evidence type="ECO:0000256" key="1">
    <source>
        <dbReference type="SAM" id="MobiDB-lite"/>
    </source>
</evidence>
<feature type="compositionally biased region" description="Low complexity" evidence="1">
    <location>
        <begin position="102"/>
        <end position="122"/>
    </location>
</feature>
<accession>A0A0A0EBV3</accession>
<reference evidence="3 4" key="1">
    <citation type="journal article" date="2015" name="Antonie Van Leeuwenhoek">
        <title>Pseudooceanicola atlanticus gen. nov. sp. nov., isolated from surface seawater of the Atlantic Ocean and reclassification of Oceanicola batsensis, Oceanicola marinus, Oceanicola nitratireducens, Oceanicola nanhaiensis, Oceanicola antarcticus and Oceanicola flagellatus, as Pseudooceanicola batsensis comb. nov., Pseudooceanicola marinus comb. nov., Pseudooceanicola nitratireducens comb. nov., Pseudooceanicola nanhaiensis comb. nov., Pseudooceanicola antarcticus comb. nov., and Pseudooceanicola flagellatus comb. nov.</title>
        <authorList>
            <person name="Lai Q."/>
            <person name="Li G."/>
            <person name="Liu X."/>
            <person name="Du Y."/>
            <person name="Sun F."/>
            <person name="Shao Z."/>
        </authorList>
    </citation>
    <scope>NUCLEOTIDE SEQUENCE [LARGE SCALE GENOMIC DNA]</scope>
    <source>
        <strain evidence="3 4">22II-s11g</strain>
    </source>
</reference>
<dbReference type="RefSeq" id="WP_043752137.1">
    <property type="nucleotide sequence ID" value="NZ_AQQX01000009.1"/>
</dbReference>
<feature type="region of interest" description="Disordered" evidence="1">
    <location>
        <begin position="102"/>
        <end position="193"/>
    </location>
</feature>
<proteinExistence type="predicted"/>